<reference evidence="2 3" key="1">
    <citation type="submission" date="2020-11" db="EMBL/GenBank/DDBJ databases">
        <authorList>
            <person name="Peeters C."/>
        </authorList>
    </citation>
    <scope>NUCLEOTIDE SEQUENCE [LARGE SCALE GENOMIC DNA]</scope>
    <source>
        <strain evidence="2 3">LMG 7974</strain>
    </source>
</reference>
<organism evidence="2 3">
    <name type="scientific">Campylobacter majalis</name>
    <dbReference type="NCBI Taxonomy" id="2790656"/>
    <lineage>
        <taxon>Bacteria</taxon>
        <taxon>Pseudomonadati</taxon>
        <taxon>Campylobacterota</taxon>
        <taxon>Epsilonproteobacteria</taxon>
        <taxon>Campylobacterales</taxon>
        <taxon>Campylobacteraceae</taxon>
        <taxon>Campylobacter</taxon>
    </lineage>
</organism>
<evidence type="ECO:0000256" key="1">
    <source>
        <dbReference type="SAM" id="SignalP"/>
    </source>
</evidence>
<sequence>MKKIFSSIAVFGLLASVANADVFSNRDCNDPVKINALKTYYKDFEKNQGKPAPTFEGVKFKMSSNVLPFYFVKYLKVNKEDGYICRKDKQGMIYAGDEFTVIKFDGKVYIFDKGYEFGEYGSSGVYKLGNFIKKHGVILK</sequence>
<evidence type="ECO:0000313" key="3">
    <source>
        <dbReference type="Proteomes" id="UP000789803"/>
    </source>
</evidence>
<keyword evidence="3" id="KW-1185">Reference proteome</keyword>
<feature type="signal peptide" evidence="1">
    <location>
        <begin position="1"/>
        <end position="20"/>
    </location>
</feature>
<evidence type="ECO:0000313" key="2">
    <source>
        <dbReference type="EMBL" id="CAD7289524.1"/>
    </source>
</evidence>
<dbReference type="RefSeq" id="WP_229933380.1">
    <property type="nucleotide sequence ID" value="NZ_CAJHOF010000017.1"/>
</dbReference>
<protein>
    <recommendedName>
        <fullName evidence="4">WG repeat-containing protein</fullName>
    </recommendedName>
</protein>
<name>A0ABM8Q9J3_9BACT</name>
<accession>A0ABM8Q9J3</accession>
<evidence type="ECO:0008006" key="4">
    <source>
        <dbReference type="Google" id="ProtNLM"/>
    </source>
</evidence>
<proteinExistence type="predicted"/>
<gene>
    <name evidence="2" type="ORF">LMG7974_01601</name>
</gene>
<comment type="caution">
    <text evidence="2">The sequence shown here is derived from an EMBL/GenBank/DDBJ whole genome shotgun (WGS) entry which is preliminary data.</text>
</comment>
<feature type="chain" id="PRO_5045199756" description="WG repeat-containing protein" evidence="1">
    <location>
        <begin position="21"/>
        <end position="140"/>
    </location>
</feature>
<dbReference type="EMBL" id="CAJHOF010000017">
    <property type="protein sequence ID" value="CAD7289524.1"/>
    <property type="molecule type" value="Genomic_DNA"/>
</dbReference>
<dbReference type="Proteomes" id="UP000789803">
    <property type="component" value="Unassembled WGS sequence"/>
</dbReference>
<keyword evidence="1" id="KW-0732">Signal</keyword>